<dbReference type="GO" id="GO:0005743">
    <property type="term" value="C:mitochondrial inner membrane"/>
    <property type="evidence" value="ECO:0007669"/>
    <property type="project" value="UniProtKB-SubCell"/>
</dbReference>
<evidence type="ECO:0000313" key="16">
    <source>
        <dbReference type="Proteomes" id="UP000504615"/>
    </source>
</evidence>
<comment type="similarity">
    <text evidence="3">Belongs to the complex I NDUFA7 subunit family.</text>
</comment>
<organism evidence="16 17">
    <name type="scientific">Pogonomyrmex barbatus</name>
    <name type="common">red harvester ant</name>
    <dbReference type="NCBI Taxonomy" id="144034"/>
    <lineage>
        <taxon>Eukaryota</taxon>
        <taxon>Metazoa</taxon>
        <taxon>Ecdysozoa</taxon>
        <taxon>Arthropoda</taxon>
        <taxon>Hexapoda</taxon>
        <taxon>Insecta</taxon>
        <taxon>Pterygota</taxon>
        <taxon>Neoptera</taxon>
        <taxon>Endopterygota</taxon>
        <taxon>Hymenoptera</taxon>
        <taxon>Apocrita</taxon>
        <taxon>Aculeata</taxon>
        <taxon>Formicoidea</taxon>
        <taxon>Formicidae</taxon>
        <taxon>Myrmicinae</taxon>
        <taxon>Pogonomyrmex</taxon>
    </lineage>
</organism>
<dbReference type="InterPro" id="IPR009947">
    <property type="entry name" value="NDUA7"/>
</dbReference>
<keyword evidence="7" id="KW-0679">Respiratory chain</keyword>
<evidence type="ECO:0000256" key="2">
    <source>
        <dbReference type="ARBA" id="ARBA00004443"/>
    </source>
</evidence>
<comment type="function">
    <text evidence="1">Accessory subunit of the mitochondrial membrane respiratory chain NADH dehydrogenase (Complex I), that is believed not to be involved in catalysis. Complex I functions in the transfer of electrons from NADH to the respiratory chain. The immediate electron acceptor for the enzyme is believed to be ubiquinone.</text>
</comment>
<comment type="subcellular location">
    <subcellularLocation>
        <location evidence="2">Mitochondrion inner membrane</location>
        <topology evidence="2">Peripheral membrane protein</topology>
        <orientation evidence="2">Matrix side</orientation>
    </subcellularLocation>
</comment>
<name>A0A6I9WM46_9HYME</name>
<evidence type="ECO:0000256" key="15">
    <source>
        <dbReference type="SAM" id="MobiDB-lite"/>
    </source>
</evidence>
<dbReference type="GeneID" id="105429374"/>
<evidence type="ECO:0000256" key="13">
    <source>
        <dbReference type="ARBA" id="ARBA00030360"/>
    </source>
</evidence>
<evidence type="ECO:0000256" key="14">
    <source>
        <dbReference type="ARBA" id="ARBA00033401"/>
    </source>
</evidence>
<proteinExistence type="inferred from homology"/>
<dbReference type="Proteomes" id="UP000504615">
    <property type="component" value="Unplaced"/>
</dbReference>
<comment type="subunit">
    <text evidence="4">Complex I is composed of 45 different subunits.</text>
</comment>
<evidence type="ECO:0000256" key="1">
    <source>
        <dbReference type="ARBA" id="ARBA00003195"/>
    </source>
</evidence>
<evidence type="ECO:0000256" key="10">
    <source>
        <dbReference type="ARBA" id="ARBA00022990"/>
    </source>
</evidence>
<keyword evidence="8" id="KW-0999">Mitochondrion inner membrane</keyword>
<evidence type="ECO:0000256" key="6">
    <source>
        <dbReference type="ARBA" id="ARBA00022448"/>
    </source>
</evidence>
<evidence type="ECO:0000256" key="7">
    <source>
        <dbReference type="ARBA" id="ARBA00022660"/>
    </source>
</evidence>
<evidence type="ECO:0000313" key="17">
    <source>
        <dbReference type="RefSeq" id="XP_011640622.1"/>
    </source>
</evidence>
<dbReference type="AlphaFoldDB" id="A0A6I9WM46"/>
<keyword evidence="16" id="KW-1185">Reference proteome</keyword>
<gene>
    <name evidence="17" type="primary">LOC105429374</name>
</gene>
<dbReference type="PANTHER" id="PTHR12485">
    <property type="entry name" value="NADH-UBIQUINONE OXIDOREDUCTASE SUBUNIT B"/>
    <property type="match status" value="1"/>
</dbReference>
<feature type="region of interest" description="Disordered" evidence="15">
    <location>
        <begin position="29"/>
        <end position="52"/>
    </location>
</feature>
<evidence type="ECO:0000256" key="5">
    <source>
        <dbReference type="ARBA" id="ARBA00016383"/>
    </source>
</evidence>
<dbReference type="RefSeq" id="XP_011640622.1">
    <property type="nucleotide sequence ID" value="XM_011642320.2"/>
</dbReference>
<sequence>MPGPIEHRSVTPLIKLIRDIGRGREVTLNNRWPDQQSKRTQPPPEIPGGPYHKTSEIYYYLRDGRREVQPPLVITGPKQIGTEKELSAEKKYITPGKTYNWGS</sequence>
<evidence type="ECO:0000256" key="9">
    <source>
        <dbReference type="ARBA" id="ARBA00022982"/>
    </source>
</evidence>
<dbReference type="PANTHER" id="PTHR12485:SF1">
    <property type="entry name" value="NADH DEHYDROGENASE [UBIQUINONE] 1 ALPHA SUBCOMPLEX SUBUNIT 7"/>
    <property type="match status" value="1"/>
</dbReference>
<evidence type="ECO:0000256" key="3">
    <source>
        <dbReference type="ARBA" id="ARBA00005482"/>
    </source>
</evidence>
<reference evidence="17" key="1">
    <citation type="submission" date="2025-08" db="UniProtKB">
        <authorList>
            <consortium name="RefSeq"/>
        </authorList>
    </citation>
    <scope>IDENTIFICATION</scope>
</reference>
<dbReference type="GO" id="GO:0006120">
    <property type="term" value="P:mitochondrial electron transport, NADH to ubiquinone"/>
    <property type="evidence" value="ECO:0007669"/>
    <property type="project" value="TreeGrafter"/>
</dbReference>
<evidence type="ECO:0000256" key="8">
    <source>
        <dbReference type="ARBA" id="ARBA00022792"/>
    </source>
</evidence>
<keyword evidence="10" id="KW-0007">Acetylation</keyword>
<keyword evidence="9" id="KW-0249">Electron transport</keyword>
<evidence type="ECO:0000256" key="11">
    <source>
        <dbReference type="ARBA" id="ARBA00023128"/>
    </source>
</evidence>
<keyword evidence="6" id="KW-0813">Transport</keyword>
<keyword evidence="11" id="KW-0496">Mitochondrion</keyword>
<dbReference type="Pfam" id="PF07347">
    <property type="entry name" value="CI-B14_5a"/>
    <property type="match status" value="1"/>
</dbReference>
<accession>A0A6I9WM46</accession>
<dbReference type="KEGG" id="pbar:105429374"/>
<evidence type="ECO:0000256" key="12">
    <source>
        <dbReference type="ARBA" id="ARBA00023136"/>
    </source>
</evidence>
<protein>
    <recommendedName>
        <fullName evidence="5">NADH dehydrogenase [ubiquinone] 1 alpha subcomplex subunit 7</fullName>
    </recommendedName>
    <alternativeName>
        <fullName evidence="14">Complex I-B14.5a</fullName>
    </alternativeName>
    <alternativeName>
        <fullName evidence="13">NADH-ubiquinone oxidoreductase subunit B14.5a</fullName>
    </alternativeName>
</protein>
<keyword evidence="12" id="KW-0472">Membrane</keyword>
<evidence type="ECO:0000256" key="4">
    <source>
        <dbReference type="ARBA" id="ARBA00011533"/>
    </source>
</evidence>
<dbReference type="OrthoDB" id="10063829at2759"/>
<feature type="compositionally biased region" description="Polar residues" evidence="15">
    <location>
        <begin position="29"/>
        <end position="40"/>
    </location>
</feature>